<gene>
    <name evidence="2" type="ORF">LY89DRAFT_683069</name>
</gene>
<name>A0A194XG68_MOLSC</name>
<reference evidence="2 3" key="1">
    <citation type="submission" date="2015-10" db="EMBL/GenBank/DDBJ databases">
        <title>Full genome of DAOMC 229536 Phialocephala scopiformis, a fungal endophyte of spruce producing the potent anti-insectan compound rugulosin.</title>
        <authorList>
            <consortium name="DOE Joint Genome Institute"/>
            <person name="Walker A.K."/>
            <person name="Frasz S.L."/>
            <person name="Seifert K.A."/>
            <person name="Miller J.D."/>
            <person name="Mondo S.J."/>
            <person name="Labutti K."/>
            <person name="Lipzen A."/>
            <person name="Dockter R."/>
            <person name="Kennedy M."/>
            <person name="Grigoriev I.V."/>
            <person name="Spatafora J.W."/>
        </authorList>
    </citation>
    <scope>NUCLEOTIDE SEQUENCE [LARGE SCALE GENOMIC DNA]</scope>
    <source>
        <strain evidence="2 3">CBS 120377</strain>
    </source>
</reference>
<keyword evidence="3" id="KW-1185">Reference proteome</keyword>
<feature type="transmembrane region" description="Helical" evidence="1">
    <location>
        <begin position="12"/>
        <end position="33"/>
    </location>
</feature>
<keyword evidence="1" id="KW-1133">Transmembrane helix</keyword>
<dbReference type="KEGG" id="psco:LY89DRAFT_683069"/>
<dbReference type="GeneID" id="28824353"/>
<dbReference type="InParanoid" id="A0A194XG68"/>
<feature type="transmembrane region" description="Helical" evidence="1">
    <location>
        <begin position="53"/>
        <end position="72"/>
    </location>
</feature>
<organism evidence="2 3">
    <name type="scientific">Mollisia scopiformis</name>
    <name type="common">Conifer needle endophyte fungus</name>
    <name type="synonym">Phialocephala scopiformis</name>
    <dbReference type="NCBI Taxonomy" id="149040"/>
    <lineage>
        <taxon>Eukaryota</taxon>
        <taxon>Fungi</taxon>
        <taxon>Dikarya</taxon>
        <taxon>Ascomycota</taxon>
        <taxon>Pezizomycotina</taxon>
        <taxon>Leotiomycetes</taxon>
        <taxon>Helotiales</taxon>
        <taxon>Mollisiaceae</taxon>
        <taxon>Mollisia</taxon>
    </lineage>
</organism>
<accession>A0A194XG68</accession>
<proteinExistence type="predicted"/>
<dbReference type="Proteomes" id="UP000070700">
    <property type="component" value="Unassembled WGS sequence"/>
</dbReference>
<sequence length="205" mass="22813">MASSRTPFRNLIFLLRVGAGIFGTAGLGLYIVVFKDVLNDWDSQEAGLTALPIAAGGIILIWSILSAIFMLIRMSHLFLTIGDFFIFIAATVLGVIGFYHDDETYLSTGNANTFSWDNDSSWLQIEEIGAVMLLVAVVHQLLLVLFNFLEYRHVKRAGRRVSLPPYIDYQPAAIEKKDDFELDWQSVVSEKTLPSVVKKPVSAVV</sequence>
<evidence type="ECO:0000313" key="2">
    <source>
        <dbReference type="EMBL" id="KUJ19136.1"/>
    </source>
</evidence>
<keyword evidence="1" id="KW-0472">Membrane</keyword>
<feature type="transmembrane region" description="Helical" evidence="1">
    <location>
        <begin position="128"/>
        <end position="149"/>
    </location>
</feature>
<dbReference type="AlphaFoldDB" id="A0A194XG68"/>
<dbReference type="EMBL" id="KQ947411">
    <property type="protein sequence ID" value="KUJ19136.1"/>
    <property type="molecule type" value="Genomic_DNA"/>
</dbReference>
<keyword evidence="1" id="KW-0812">Transmembrane</keyword>
<evidence type="ECO:0000256" key="1">
    <source>
        <dbReference type="SAM" id="Phobius"/>
    </source>
</evidence>
<feature type="transmembrane region" description="Helical" evidence="1">
    <location>
        <begin position="77"/>
        <end position="99"/>
    </location>
</feature>
<dbReference type="OrthoDB" id="3554816at2759"/>
<protein>
    <submittedName>
        <fullName evidence="2">Uncharacterized protein</fullName>
    </submittedName>
</protein>
<dbReference type="RefSeq" id="XP_018073491.1">
    <property type="nucleotide sequence ID" value="XM_018214627.1"/>
</dbReference>
<evidence type="ECO:0000313" key="3">
    <source>
        <dbReference type="Proteomes" id="UP000070700"/>
    </source>
</evidence>